<evidence type="ECO:0008006" key="4">
    <source>
        <dbReference type="Google" id="ProtNLM"/>
    </source>
</evidence>
<accession>A0AAD4AIY7</accession>
<dbReference type="Pfam" id="PF17963">
    <property type="entry name" value="Big_9"/>
    <property type="match status" value="3"/>
</dbReference>
<sequence length="1040" mass="116182">MNNLSLFWYLIITSFFFFPTISLAKTNKVTLPKAKLIKQWAEVGENIGDSGFYSADLDGDGNKEIIFGNSNNRRTRNSKIAILKEVRRDESNSPDKYEIVKEFSLPDSAEFERIYGFHDKVSDNHFLAVISSLKEVFVFNLSAQSYISKLESMTTEQIDFADLDNDNITEMLLVSEDTLTSINMQTWQVEKNYQISGEKFLKNNRLLTFQAGYFLDSQTIDIAFTNGNIYREKAGSFELVWTINKPASYDFAHDVNKDGLDELVGAKCTLDVLNRSYIVPEGKNADESECSNNRSSPKSAIDPKTGNLISFMAPNTPYTLDLKTGPIVGVNTVTWQENTYAYPRYSSLNKTKHSTFYALINYHIDDIDNDGLLETISTSVEVNSSTGAEVITISGTNWLGMSWVFWDYETKTYALSNLGETNDIELFEFSYQDYYNFDTYLSQYLEFKAPALNRFNTNTLSSIWEDKRKPYSQVFADINGDGKNNVISTHEAPFSYEVSILVEGIGYIYNFPDRTHELIHSDLTFDGKDEILLLHANSTIAVFKPDLANPILYSTNIESSKITGSLKGLQALDFDHDGVQEVIVRDSDSLFIYWLEANRVEQFNFEGFGDYTSAIIKGKTRLLSTNEQGELVSFTQEIVPSVIAKICDRAAMHLSVNDNAQVYYICDNKLGVIDLNSQAIIYQELLNHSPDQVQILHSDDLSYLLTFAGSRRFLFKIDLVSAETISLENLNLTTTSNNKIEGKVLNADGLAADGFYTFSAPENGKIDFINRQAGIFNYTPNNGFSGTDEFVIASINSQGNSAKASVSVKVLNTVPTINNQSFTTHWNLKLTAQLTAVDIDNQPLEFSVKSQPSFGAVQFIDSTTGQFDYIPSIASLEPSSFNVMVNDGYSNSEANIIINHTNSQPTAKGVSRTFSYDDVIKLQLIGSDADGDPLTYELLDSVTSGELSLDNTTGILSYKLESTSDNEININFRVSDGISYSELATINITIQGKAIKKDSKIDKDNASGGAMLILLFILLLCLALRALNYKEKIALQSRLN</sequence>
<keyword evidence="1" id="KW-1133">Transmembrane helix</keyword>
<gene>
    <name evidence="2" type="ORF">PCIT_a1882</name>
</gene>
<evidence type="ECO:0000313" key="3">
    <source>
        <dbReference type="Proteomes" id="UP000016487"/>
    </source>
</evidence>
<protein>
    <recommendedName>
        <fullName evidence="4">Cadherin domain-containing protein</fullName>
    </recommendedName>
</protein>
<proteinExistence type="predicted"/>
<keyword evidence="1" id="KW-0812">Transmembrane</keyword>
<evidence type="ECO:0000256" key="1">
    <source>
        <dbReference type="SAM" id="Phobius"/>
    </source>
</evidence>
<reference evidence="2" key="2">
    <citation type="submission" date="2015-03" db="EMBL/GenBank/DDBJ databases">
        <title>Genome sequence of Pseudoalteromonas citrea.</title>
        <authorList>
            <person name="Xie B.-B."/>
            <person name="Rong J.-C."/>
            <person name="Qin Q.-L."/>
            <person name="Zhang Y.-Z."/>
        </authorList>
    </citation>
    <scope>NUCLEOTIDE SEQUENCE</scope>
    <source>
        <strain evidence="2">DSM 8771</strain>
    </source>
</reference>
<dbReference type="Gene3D" id="2.60.40.3440">
    <property type="match status" value="1"/>
</dbReference>
<evidence type="ECO:0000313" key="2">
    <source>
        <dbReference type="EMBL" id="KAF7771916.1"/>
    </source>
</evidence>
<dbReference type="RefSeq" id="WP_010362552.1">
    <property type="nucleotide sequence ID" value="NZ_AHBZ03000015.1"/>
</dbReference>
<dbReference type="InterPro" id="IPR028994">
    <property type="entry name" value="Integrin_alpha_N"/>
</dbReference>
<dbReference type="SUPFAM" id="SSF69318">
    <property type="entry name" value="Integrin alpha N-terminal domain"/>
    <property type="match status" value="1"/>
</dbReference>
<reference evidence="2" key="1">
    <citation type="journal article" date="2012" name="J. Bacteriol.">
        <title>Genome sequences of type strains of seven species of the marine bacterium Pseudoalteromonas.</title>
        <authorList>
            <person name="Xie B.B."/>
            <person name="Shu Y.L."/>
            <person name="Qin Q.L."/>
            <person name="Rong J.C."/>
            <person name="Zhang X.Y."/>
            <person name="Chen X.L."/>
            <person name="Shi M."/>
            <person name="He H.L."/>
            <person name="Zhou B.C."/>
            <person name="Zhang Y.Z."/>
        </authorList>
    </citation>
    <scope>NUCLEOTIDE SEQUENCE</scope>
    <source>
        <strain evidence="2">DSM 8771</strain>
    </source>
</reference>
<dbReference type="EMBL" id="AHBZ03000015">
    <property type="protein sequence ID" value="KAF7771916.1"/>
    <property type="molecule type" value="Genomic_DNA"/>
</dbReference>
<organism evidence="2 3">
    <name type="scientific">Pseudoalteromonas citrea</name>
    <dbReference type="NCBI Taxonomy" id="43655"/>
    <lineage>
        <taxon>Bacteria</taxon>
        <taxon>Pseudomonadati</taxon>
        <taxon>Pseudomonadota</taxon>
        <taxon>Gammaproteobacteria</taxon>
        <taxon>Alteromonadales</taxon>
        <taxon>Pseudoalteromonadaceae</taxon>
        <taxon>Pseudoalteromonas</taxon>
    </lineage>
</organism>
<dbReference type="Proteomes" id="UP000016487">
    <property type="component" value="Unassembled WGS sequence"/>
</dbReference>
<name>A0AAD4AIY7_9GAMM</name>
<feature type="transmembrane region" description="Helical" evidence="1">
    <location>
        <begin position="1006"/>
        <end position="1027"/>
    </location>
</feature>
<dbReference type="AlphaFoldDB" id="A0AAD4AIY7"/>
<comment type="caution">
    <text evidence="2">The sequence shown here is derived from an EMBL/GenBank/DDBJ whole genome shotgun (WGS) entry which is preliminary data.</text>
</comment>
<keyword evidence="1" id="KW-0472">Membrane</keyword>